<name>A0A8E2I9H0_9BACI</name>
<feature type="transmembrane region" description="Helical" evidence="1">
    <location>
        <begin position="20"/>
        <end position="45"/>
    </location>
</feature>
<reference evidence="2" key="2">
    <citation type="submission" date="2023-03" db="EMBL/GenBank/DDBJ databases">
        <title>Bacterial isolates from washroom surfaces on a university campus.</title>
        <authorList>
            <person name="Holman D.B."/>
            <person name="Gzyl K.E."/>
            <person name="Taheri A.E."/>
        </authorList>
    </citation>
    <scope>NUCLEOTIDE SEQUENCE</scope>
    <source>
        <strain evidence="2">RD03</strain>
    </source>
</reference>
<evidence type="ECO:0000313" key="4">
    <source>
        <dbReference type="Proteomes" id="UP000189761"/>
    </source>
</evidence>
<dbReference type="EMBL" id="MTLA01000106">
    <property type="protein sequence ID" value="OOP68478.1"/>
    <property type="molecule type" value="Genomic_DNA"/>
</dbReference>
<dbReference type="Proteomes" id="UP000189761">
    <property type="component" value="Unassembled WGS sequence"/>
</dbReference>
<protein>
    <recommendedName>
        <fullName evidence="5">Glycerophosphoryl diester phosphodiesterase membrane domain-containing protein</fullName>
    </recommendedName>
</protein>
<feature type="transmembrane region" description="Helical" evidence="1">
    <location>
        <begin position="57"/>
        <end position="79"/>
    </location>
</feature>
<organism evidence="3 4">
    <name type="scientific">Heyndrickxia oleronia</name>
    <dbReference type="NCBI Taxonomy" id="38875"/>
    <lineage>
        <taxon>Bacteria</taxon>
        <taxon>Bacillati</taxon>
        <taxon>Bacillota</taxon>
        <taxon>Bacilli</taxon>
        <taxon>Bacillales</taxon>
        <taxon>Bacillaceae</taxon>
        <taxon>Heyndrickxia</taxon>
    </lineage>
</organism>
<evidence type="ECO:0000256" key="1">
    <source>
        <dbReference type="SAM" id="Phobius"/>
    </source>
</evidence>
<gene>
    <name evidence="3" type="ORF">BWZ43_10220</name>
    <name evidence="2" type="ORF">P5X88_24840</name>
</gene>
<reference evidence="3 4" key="1">
    <citation type="submission" date="2017-01" db="EMBL/GenBank/DDBJ databases">
        <title>Draft genome sequence of Bacillus oleronius.</title>
        <authorList>
            <person name="Allam M."/>
        </authorList>
    </citation>
    <scope>NUCLEOTIDE SEQUENCE [LARGE SCALE GENOMIC DNA]</scope>
    <source>
        <strain evidence="3 4">DSM 9356</strain>
    </source>
</reference>
<evidence type="ECO:0000313" key="3">
    <source>
        <dbReference type="EMBL" id="OOP68478.1"/>
    </source>
</evidence>
<dbReference type="RefSeq" id="WP_058006692.1">
    <property type="nucleotide sequence ID" value="NZ_CP065424.1"/>
</dbReference>
<dbReference type="AlphaFoldDB" id="A0A8E2I9H0"/>
<keyword evidence="1" id="KW-1133">Transmembrane helix</keyword>
<accession>A0A8E2I9H0</accession>
<dbReference type="Proteomes" id="UP001159179">
    <property type="component" value="Unassembled WGS sequence"/>
</dbReference>
<keyword evidence="1" id="KW-0812">Transmembrane</keyword>
<feature type="transmembrane region" description="Helical" evidence="1">
    <location>
        <begin position="91"/>
        <end position="112"/>
    </location>
</feature>
<keyword evidence="1" id="KW-0472">Membrane</keyword>
<feature type="transmembrane region" description="Helical" evidence="1">
    <location>
        <begin position="162"/>
        <end position="187"/>
    </location>
</feature>
<proteinExistence type="predicted"/>
<comment type="caution">
    <text evidence="3">The sequence shown here is derived from an EMBL/GenBank/DDBJ whole genome shotgun (WGS) entry which is preliminary data.</text>
</comment>
<dbReference type="EMBL" id="JAROYP010000025">
    <property type="protein sequence ID" value="MDH5164164.1"/>
    <property type="molecule type" value="Genomic_DNA"/>
</dbReference>
<sequence>MEKPFKYAIALFTSKYEKILLLIAIIQIPLLVFHLFLTNFIYAVTPFNGTIHSAGDTYYGFLTLLLYLYAQIPFIKLTYNDYMGHEKPLKNAIYTFLVQGFNIFIFAIVLSFLTTIGFMLYILPGLILFSIFIPAPIIAVIDNKSVWKSLKETITIYKKHWLKLLLYILVFGLFELAIGIVLNQLILGITTSYAALVISQIFLNTLFYPFFIVLLTSSTIKWRENLNMLNVEDHSTAL</sequence>
<keyword evidence="4" id="KW-1185">Reference proteome</keyword>
<evidence type="ECO:0000313" key="2">
    <source>
        <dbReference type="EMBL" id="MDH5164164.1"/>
    </source>
</evidence>
<evidence type="ECO:0008006" key="5">
    <source>
        <dbReference type="Google" id="ProtNLM"/>
    </source>
</evidence>
<feature type="transmembrane region" description="Helical" evidence="1">
    <location>
        <begin position="118"/>
        <end position="141"/>
    </location>
</feature>
<feature type="transmembrane region" description="Helical" evidence="1">
    <location>
        <begin position="193"/>
        <end position="215"/>
    </location>
</feature>